<dbReference type="InterPro" id="IPR011701">
    <property type="entry name" value="MFS"/>
</dbReference>
<feature type="transmembrane region" description="Helical" evidence="9">
    <location>
        <begin position="455"/>
        <end position="475"/>
    </location>
</feature>
<feature type="transmembrane region" description="Helical" evidence="9">
    <location>
        <begin position="569"/>
        <end position="589"/>
    </location>
</feature>
<dbReference type="GeneID" id="63722481"/>
<comment type="similarity">
    <text evidence="2">Belongs to the major facilitator superfamily.</text>
</comment>
<name>A0A1L9PLU3_ASPVE</name>
<feature type="transmembrane region" description="Helical" evidence="9">
    <location>
        <begin position="430"/>
        <end position="449"/>
    </location>
</feature>
<dbReference type="Proteomes" id="UP000184073">
    <property type="component" value="Unassembled WGS sequence"/>
</dbReference>
<evidence type="ECO:0000256" key="5">
    <source>
        <dbReference type="ARBA" id="ARBA00022989"/>
    </source>
</evidence>
<evidence type="ECO:0000256" key="1">
    <source>
        <dbReference type="ARBA" id="ARBA00004141"/>
    </source>
</evidence>
<dbReference type="GO" id="GO:0022857">
    <property type="term" value="F:transmembrane transporter activity"/>
    <property type="evidence" value="ECO:0007669"/>
    <property type="project" value="InterPro"/>
</dbReference>
<dbReference type="Pfam" id="PF07690">
    <property type="entry name" value="MFS_1"/>
    <property type="match status" value="1"/>
</dbReference>
<reference evidence="11" key="1">
    <citation type="journal article" date="2017" name="Genome Biol.">
        <title>Comparative genomics reveals high biological diversity and specific adaptations in the industrially and medically important fungal genus Aspergillus.</title>
        <authorList>
            <person name="de Vries R.P."/>
            <person name="Riley R."/>
            <person name="Wiebenga A."/>
            <person name="Aguilar-Osorio G."/>
            <person name="Amillis S."/>
            <person name="Uchima C.A."/>
            <person name="Anderluh G."/>
            <person name="Asadollahi M."/>
            <person name="Askin M."/>
            <person name="Barry K."/>
            <person name="Battaglia E."/>
            <person name="Bayram O."/>
            <person name="Benocci T."/>
            <person name="Braus-Stromeyer S.A."/>
            <person name="Caldana C."/>
            <person name="Canovas D."/>
            <person name="Cerqueira G.C."/>
            <person name="Chen F."/>
            <person name="Chen W."/>
            <person name="Choi C."/>
            <person name="Clum A."/>
            <person name="Dos Santos R.A."/>
            <person name="Damasio A.R."/>
            <person name="Diallinas G."/>
            <person name="Emri T."/>
            <person name="Fekete E."/>
            <person name="Flipphi M."/>
            <person name="Freyberg S."/>
            <person name="Gallo A."/>
            <person name="Gournas C."/>
            <person name="Habgood R."/>
            <person name="Hainaut M."/>
            <person name="Harispe M.L."/>
            <person name="Henrissat B."/>
            <person name="Hilden K.S."/>
            <person name="Hope R."/>
            <person name="Hossain A."/>
            <person name="Karabika E."/>
            <person name="Karaffa L."/>
            <person name="Karanyi Z."/>
            <person name="Krasevec N."/>
            <person name="Kuo A."/>
            <person name="Kusch H."/>
            <person name="LaButti K."/>
            <person name="Lagendijk E.L."/>
            <person name="Lapidus A."/>
            <person name="Levasseur A."/>
            <person name="Lindquist E."/>
            <person name="Lipzen A."/>
            <person name="Logrieco A.F."/>
            <person name="MacCabe A."/>
            <person name="Maekelae M.R."/>
            <person name="Malavazi I."/>
            <person name="Melin P."/>
            <person name="Meyer V."/>
            <person name="Mielnichuk N."/>
            <person name="Miskei M."/>
            <person name="Molnar A.P."/>
            <person name="Mule G."/>
            <person name="Ngan C.Y."/>
            <person name="Orejas M."/>
            <person name="Orosz E."/>
            <person name="Ouedraogo J.P."/>
            <person name="Overkamp K.M."/>
            <person name="Park H.-S."/>
            <person name="Perrone G."/>
            <person name="Piumi F."/>
            <person name="Punt P.J."/>
            <person name="Ram A.F."/>
            <person name="Ramon A."/>
            <person name="Rauscher S."/>
            <person name="Record E."/>
            <person name="Riano-Pachon D.M."/>
            <person name="Robert V."/>
            <person name="Roehrig J."/>
            <person name="Ruller R."/>
            <person name="Salamov A."/>
            <person name="Salih N.S."/>
            <person name="Samson R.A."/>
            <person name="Sandor E."/>
            <person name="Sanguinetti M."/>
            <person name="Schuetze T."/>
            <person name="Sepcic K."/>
            <person name="Shelest E."/>
            <person name="Sherlock G."/>
            <person name="Sophianopoulou V."/>
            <person name="Squina F.M."/>
            <person name="Sun H."/>
            <person name="Susca A."/>
            <person name="Todd R.B."/>
            <person name="Tsang A."/>
            <person name="Unkles S.E."/>
            <person name="van de Wiele N."/>
            <person name="van Rossen-Uffink D."/>
            <person name="Oliveira J.V."/>
            <person name="Vesth T.C."/>
            <person name="Visser J."/>
            <person name="Yu J.-H."/>
            <person name="Zhou M."/>
            <person name="Andersen M.R."/>
            <person name="Archer D.B."/>
            <person name="Baker S.E."/>
            <person name="Benoit I."/>
            <person name="Brakhage A.A."/>
            <person name="Braus G.H."/>
            <person name="Fischer R."/>
            <person name="Frisvad J.C."/>
            <person name="Goldman G.H."/>
            <person name="Houbraken J."/>
            <person name="Oakley B."/>
            <person name="Pocsi I."/>
            <person name="Scazzocchio C."/>
            <person name="Seiboth B."/>
            <person name="vanKuyk P.A."/>
            <person name="Wortman J."/>
            <person name="Dyer P.S."/>
            <person name="Grigoriev I.V."/>
        </authorList>
    </citation>
    <scope>NUCLEOTIDE SEQUENCE [LARGE SCALE GENOMIC DNA]</scope>
    <source>
        <strain evidence="11">CBS 583.65</strain>
    </source>
</reference>
<evidence type="ECO:0000256" key="4">
    <source>
        <dbReference type="ARBA" id="ARBA00022692"/>
    </source>
</evidence>
<comment type="subcellular location">
    <subcellularLocation>
        <location evidence="1">Membrane</location>
        <topology evidence="1">Multi-pass membrane protein</topology>
    </subcellularLocation>
</comment>
<feature type="transmembrane region" description="Helical" evidence="9">
    <location>
        <begin position="121"/>
        <end position="139"/>
    </location>
</feature>
<feature type="compositionally biased region" description="Basic and acidic residues" evidence="8">
    <location>
        <begin position="1"/>
        <end position="18"/>
    </location>
</feature>
<evidence type="ECO:0000313" key="10">
    <source>
        <dbReference type="EMBL" id="OJJ02507.1"/>
    </source>
</evidence>
<accession>A0A1L9PLU3</accession>
<dbReference type="FunFam" id="1.20.1250.20:FF:000284">
    <property type="entry name" value="Siderophore iron transporter mirB"/>
    <property type="match status" value="1"/>
</dbReference>
<keyword evidence="11" id="KW-1185">Reference proteome</keyword>
<organism evidence="10 11">
    <name type="scientific">Aspergillus versicolor CBS 583.65</name>
    <dbReference type="NCBI Taxonomy" id="1036611"/>
    <lineage>
        <taxon>Eukaryota</taxon>
        <taxon>Fungi</taxon>
        <taxon>Dikarya</taxon>
        <taxon>Ascomycota</taxon>
        <taxon>Pezizomycotina</taxon>
        <taxon>Eurotiomycetes</taxon>
        <taxon>Eurotiomycetidae</taxon>
        <taxon>Eurotiales</taxon>
        <taxon>Aspergillaceae</taxon>
        <taxon>Aspergillus</taxon>
        <taxon>Aspergillus subgen. Nidulantes</taxon>
    </lineage>
</organism>
<proteinExistence type="inferred from homology"/>
<dbReference type="Gene3D" id="1.20.1250.20">
    <property type="entry name" value="MFS general substrate transporter like domains"/>
    <property type="match status" value="2"/>
</dbReference>
<dbReference type="PANTHER" id="PTHR23501">
    <property type="entry name" value="MAJOR FACILITATOR SUPERFAMILY"/>
    <property type="match status" value="1"/>
</dbReference>
<keyword evidence="5 9" id="KW-1133">Transmembrane helix</keyword>
<evidence type="ECO:0000256" key="6">
    <source>
        <dbReference type="ARBA" id="ARBA00023136"/>
    </source>
</evidence>
<feature type="transmembrane region" description="Helical" evidence="9">
    <location>
        <begin position="151"/>
        <end position="168"/>
    </location>
</feature>
<evidence type="ECO:0000256" key="8">
    <source>
        <dbReference type="SAM" id="MobiDB-lite"/>
    </source>
</evidence>
<evidence type="ECO:0000256" key="7">
    <source>
        <dbReference type="ARBA" id="ARBA00023180"/>
    </source>
</evidence>
<feature type="transmembrane region" description="Helical" evidence="9">
    <location>
        <begin position="208"/>
        <end position="227"/>
    </location>
</feature>
<feature type="transmembrane region" description="Helical" evidence="9">
    <location>
        <begin position="403"/>
        <end position="423"/>
    </location>
</feature>
<evidence type="ECO:0008006" key="12">
    <source>
        <dbReference type="Google" id="ProtNLM"/>
    </source>
</evidence>
<evidence type="ECO:0000256" key="9">
    <source>
        <dbReference type="SAM" id="Phobius"/>
    </source>
</evidence>
<evidence type="ECO:0000256" key="3">
    <source>
        <dbReference type="ARBA" id="ARBA00022448"/>
    </source>
</evidence>
<dbReference type="AlphaFoldDB" id="A0A1L9PLU3"/>
<dbReference type="FunFam" id="1.20.1250.20:FF:000335">
    <property type="entry name" value="Siderochrome iron transporter 2"/>
    <property type="match status" value="1"/>
</dbReference>
<feature type="transmembrane region" description="Helical" evidence="9">
    <location>
        <begin position="496"/>
        <end position="516"/>
    </location>
</feature>
<dbReference type="OrthoDB" id="4078873at2759"/>
<gene>
    <name evidence="10" type="ORF">ASPVEDRAFT_132877</name>
</gene>
<dbReference type="RefSeq" id="XP_040668269.1">
    <property type="nucleotide sequence ID" value="XM_040806970.1"/>
</dbReference>
<keyword evidence="7" id="KW-0325">Glycoprotein</keyword>
<keyword evidence="4 9" id="KW-0812">Transmembrane</keyword>
<feature type="transmembrane region" description="Helical" evidence="9">
    <location>
        <begin position="82"/>
        <end position="101"/>
    </location>
</feature>
<evidence type="ECO:0000313" key="11">
    <source>
        <dbReference type="Proteomes" id="UP000184073"/>
    </source>
</evidence>
<dbReference type="InterPro" id="IPR036259">
    <property type="entry name" value="MFS_trans_sf"/>
</dbReference>
<feature type="transmembrane region" description="Helical" evidence="9">
    <location>
        <begin position="239"/>
        <end position="259"/>
    </location>
</feature>
<feature type="transmembrane region" description="Helical" evidence="9">
    <location>
        <begin position="174"/>
        <end position="196"/>
    </location>
</feature>
<dbReference type="PANTHER" id="PTHR23501:SF107">
    <property type="entry name" value="TRANSPORTER, PUTATIVE (AFU_ORTHOLOGUE AFUA_7G04730)-RELATED"/>
    <property type="match status" value="1"/>
</dbReference>
<keyword evidence="3" id="KW-0813">Transport</keyword>
<evidence type="ECO:0000256" key="2">
    <source>
        <dbReference type="ARBA" id="ARBA00008335"/>
    </source>
</evidence>
<feature type="transmembrane region" description="Helical" evidence="9">
    <location>
        <begin position="323"/>
        <end position="343"/>
    </location>
</feature>
<feature type="transmembrane region" description="Helical" evidence="9">
    <location>
        <begin position="292"/>
        <end position="311"/>
    </location>
</feature>
<dbReference type="GO" id="GO:0005886">
    <property type="term" value="C:plasma membrane"/>
    <property type="evidence" value="ECO:0007669"/>
    <property type="project" value="TreeGrafter"/>
</dbReference>
<sequence>MAILDKLDKFTSRDRADESNPTEPKGPQSPQERVVQDGESSDLSLFAQNEKEVEQNPDQITQNAHLGVQKAEATTLVWPKQAVYASYAWIWVCFFLLALTSSVSGSVQPNAFSNFQSAPQVATANILASIIGGVLKLPIAKILNIWGRAEGFLVFLGVHTVGLIILAACNNPDSYAAGYVLFQVGYSALFLIMDVFIADTSGLRNRAFTFAFSQTPFICTAFAGPLAGQSFIDNATWRWGYGTFAIVNTVAFAPLAIVFKFYQKKAEKMGLYKKEASGRTVIQSIIHYTHEFDLMGAFLLIAAWVLLLLPFSLASGGSATYNSATFIAMVVIGFCLLFVFAAWEKWGARVQFIRYELLKQRSVLGACCMAALAFFSFYCWDLYFTSFLMVVYNLSVTMAGYVFNIYNVGSCFWGVLFGIYIRYTKHFKYACLLFGLPLLFLGSGLMIHFRGENEGVGYIIMCQIFIAFGGGTLVIGEDMAVMASADREGVPMMLSFLGLFSSLGGAIGQAVGAAIYNNTFTKALESALPDNLKDQAFQINIDGYLKQVLYPLGSDRRNAVNYAWGQSQMYGAIASTCLLVLGFPCVAVWRNFNVDKKQNKGTIL</sequence>
<dbReference type="EMBL" id="KV878129">
    <property type="protein sequence ID" value="OJJ02507.1"/>
    <property type="molecule type" value="Genomic_DNA"/>
</dbReference>
<feature type="region of interest" description="Disordered" evidence="8">
    <location>
        <begin position="1"/>
        <end position="40"/>
    </location>
</feature>
<feature type="transmembrane region" description="Helical" evidence="9">
    <location>
        <begin position="363"/>
        <end position="383"/>
    </location>
</feature>
<keyword evidence="6 9" id="KW-0472">Membrane</keyword>
<dbReference type="VEuPathDB" id="FungiDB:ASPVEDRAFT_132877"/>
<dbReference type="SUPFAM" id="SSF103473">
    <property type="entry name" value="MFS general substrate transporter"/>
    <property type="match status" value="1"/>
</dbReference>
<protein>
    <recommendedName>
        <fullName evidence="12">Major facilitator superfamily (MFS) profile domain-containing protein</fullName>
    </recommendedName>
</protein>
<dbReference type="STRING" id="1036611.A0A1L9PLU3"/>